<name>A0A2P2J1V8_RHIMU</name>
<accession>A0A2P2J1V8</accession>
<dbReference type="AlphaFoldDB" id="A0A2P2J1V8"/>
<dbReference type="EMBL" id="GGEC01006983">
    <property type="protein sequence ID" value="MBW87466.1"/>
    <property type="molecule type" value="Transcribed_RNA"/>
</dbReference>
<sequence length="28" mass="3253">MLPLSLFPEMEILFKPVLKIQEGRLPVN</sequence>
<protein>
    <submittedName>
        <fullName evidence="1">Uncharacterized protein</fullName>
    </submittedName>
</protein>
<reference evidence="1" key="1">
    <citation type="submission" date="2018-02" db="EMBL/GenBank/DDBJ databases">
        <title>Rhizophora mucronata_Transcriptome.</title>
        <authorList>
            <person name="Meera S.P."/>
            <person name="Sreeshan A."/>
            <person name="Augustine A."/>
        </authorList>
    </citation>
    <scope>NUCLEOTIDE SEQUENCE</scope>
    <source>
        <tissue evidence="1">Leaf</tissue>
    </source>
</reference>
<evidence type="ECO:0000313" key="1">
    <source>
        <dbReference type="EMBL" id="MBW87466.1"/>
    </source>
</evidence>
<proteinExistence type="predicted"/>
<organism evidence="1">
    <name type="scientific">Rhizophora mucronata</name>
    <name type="common">Asiatic mangrove</name>
    <dbReference type="NCBI Taxonomy" id="61149"/>
    <lineage>
        <taxon>Eukaryota</taxon>
        <taxon>Viridiplantae</taxon>
        <taxon>Streptophyta</taxon>
        <taxon>Embryophyta</taxon>
        <taxon>Tracheophyta</taxon>
        <taxon>Spermatophyta</taxon>
        <taxon>Magnoliopsida</taxon>
        <taxon>eudicotyledons</taxon>
        <taxon>Gunneridae</taxon>
        <taxon>Pentapetalae</taxon>
        <taxon>rosids</taxon>
        <taxon>fabids</taxon>
        <taxon>Malpighiales</taxon>
        <taxon>Rhizophoraceae</taxon>
        <taxon>Rhizophora</taxon>
    </lineage>
</organism>